<evidence type="ECO:0000313" key="1">
    <source>
        <dbReference type="EMBL" id="PSR82262.1"/>
    </source>
</evidence>
<accession>A0A2R6P108</accession>
<keyword evidence="2" id="KW-1185">Reference proteome</keyword>
<protein>
    <submittedName>
        <fullName evidence="1">Uncharacterized protein</fullName>
    </submittedName>
</protein>
<dbReference type="EMBL" id="MLYV02000593">
    <property type="protein sequence ID" value="PSR82262.1"/>
    <property type="molecule type" value="Genomic_DNA"/>
</dbReference>
<organism evidence="1 2">
    <name type="scientific">Hermanssonia centrifuga</name>
    <dbReference type="NCBI Taxonomy" id="98765"/>
    <lineage>
        <taxon>Eukaryota</taxon>
        <taxon>Fungi</taxon>
        <taxon>Dikarya</taxon>
        <taxon>Basidiomycota</taxon>
        <taxon>Agaricomycotina</taxon>
        <taxon>Agaricomycetes</taxon>
        <taxon>Polyporales</taxon>
        <taxon>Meruliaceae</taxon>
        <taxon>Hermanssonia</taxon>
    </lineage>
</organism>
<evidence type="ECO:0000313" key="2">
    <source>
        <dbReference type="Proteomes" id="UP000186601"/>
    </source>
</evidence>
<dbReference type="OrthoDB" id="3239511at2759"/>
<dbReference type="Proteomes" id="UP000186601">
    <property type="component" value="Unassembled WGS sequence"/>
</dbReference>
<reference evidence="1 2" key="1">
    <citation type="submission" date="2018-02" db="EMBL/GenBank/DDBJ databases">
        <title>Genome sequence of the basidiomycete white-rot fungus Phlebia centrifuga.</title>
        <authorList>
            <person name="Granchi Z."/>
            <person name="Peng M."/>
            <person name="de Vries R.P."/>
            <person name="Hilden K."/>
            <person name="Makela M.R."/>
            <person name="Grigoriev I."/>
            <person name="Riley R."/>
        </authorList>
    </citation>
    <scope>NUCLEOTIDE SEQUENCE [LARGE SCALE GENOMIC DNA]</scope>
    <source>
        <strain evidence="1 2">FBCC195</strain>
    </source>
</reference>
<sequence length="396" mass="45322">MKDHLDDHFRAVPRFPGVHHFPNGVTALKYITAREHNVILRYLAPLICGLNPDMEELLLPALRHLACVLLLARLDVHTDNTLAILDEHVRKFGVACEKICNANIGMDFNFLKYHSVMKHLSHHIRSKGSINNSSTDLGEALHPQTKVDWRKTNHQPGSAEDQMLRKARERDVVMHIRDRIDEAEDEAVDDKSDNKRVSPVSGRIKLGSPQRALHVSAYATELNREFQAQYGGFRGELLKFLQQRVNRHLQMKQIVACQIVPYRSVRVVYTCQVSATDESDLIHVAPSWRKKGPRYDYVMIQGSRPNKPTFAQIDAMFSLNVQGTVYQIGIVRTFKSLGRHCLSEYIKLEKERDYTFIFLDSVIRAAQILPPTVFYPRSTVQDLVDGDMYLRLISTA</sequence>
<name>A0A2R6P108_9APHY</name>
<dbReference type="STRING" id="98765.A0A2R6P108"/>
<gene>
    <name evidence="1" type="ORF">PHLCEN_2v6103</name>
</gene>
<dbReference type="AlphaFoldDB" id="A0A2R6P108"/>
<comment type="caution">
    <text evidence="1">The sequence shown here is derived from an EMBL/GenBank/DDBJ whole genome shotgun (WGS) entry which is preliminary data.</text>
</comment>
<proteinExistence type="predicted"/>